<dbReference type="EMBL" id="JACJVP010000086">
    <property type="protein sequence ID" value="MBB6675600.1"/>
    <property type="molecule type" value="Genomic_DNA"/>
</dbReference>
<name>A0A7X0S0C1_9BACL</name>
<dbReference type="AlphaFoldDB" id="A0A7X0S0C1"/>
<keyword evidence="2" id="KW-1185">Reference proteome</keyword>
<protein>
    <submittedName>
        <fullName evidence="1">Uncharacterized protein</fullName>
    </submittedName>
</protein>
<organism evidence="1 2">
    <name type="scientific">Cohnella nanjingensis</name>
    <dbReference type="NCBI Taxonomy" id="1387779"/>
    <lineage>
        <taxon>Bacteria</taxon>
        <taxon>Bacillati</taxon>
        <taxon>Bacillota</taxon>
        <taxon>Bacilli</taxon>
        <taxon>Bacillales</taxon>
        <taxon>Paenibacillaceae</taxon>
        <taxon>Cohnella</taxon>
    </lineage>
</organism>
<reference evidence="1 2" key="1">
    <citation type="submission" date="2020-08" db="EMBL/GenBank/DDBJ databases">
        <title>Cohnella phylogeny.</title>
        <authorList>
            <person name="Dunlap C."/>
        </authorList>
    </citation>
    <scope>NUCLEOTIDE SEQUENCE [LARGE SCALE GENOMIC DNA]</scope>
    <source>
        <strain evidence="1 2">DSM 28246</strain>
    </source>
</reference>
<accession>A0A7X0S0C1</accession>
<dbReference type="Proteomes" id="UP000547209">
    <property type="component" value="Unassembled WGS sequence"/>
</dbReference>
<evidence type="ECO:0000313" key="1">
    <source>
        <dbReference type="EMBL" id="MBB6675600.1"/>
    </source>
</evidence>
<evidence type="ECO:0000313" key="2">
    <source>
        <dbReference type="Proteomes" id="UP000547209"/>
    </source>
</evidence>
<comment type="caution">
    <text evidence="1">The sequence shown here is derived from an EMBL/GenBank/DDBJ whole genome shotgun (WGS) entry which is preliminary data.</text>
</comment>
<gene>
    <name evidence="1" type="ORF">H7C19_33560</name>
</gene>
<dbReference type="RefSeq" id="WP_185673446.1">
    <property type="nucleotide sequence ID" value="NZ_JACJVP010000086.1"/>
</dbReference>
<proteinExistence type="predicted"/>
<sequence length="103" mass="11135">MYIGCLIDGDPERAMRANCPRRTATKGRRIRLRTTESIAAAGQTYGHILARMVGAEAHNNGMGGLSLLDGYGYTCNPDTIGLVTHIRTSNGTSRPKFVGKPRT</sequence>